<dbReference type="AlphaFoldDB" id="A0A1G7DXA8"/>
<dbReference type="InterPro" id="IPR036162">
    <property type="entry name" value="Resolvase-like_N_sf"/>
</dbReference>
<evidence type="ECO:0000313" key="2">
    <source>
        <dbReference type="EMBL" id="SDE56124.1"/>
    </source>
</evidence>
<protein>
    <submittedName>
        <fullName evidence="2">Resolvase, N terminal domain</fullName>
    </submittedName>
</protein>
<evidence type="ECO:0000313" key="3">
    <source>
        <dbReference type="Proteomes" id="UP000198925"/>
    </source>
</evidence>
<dbReference type="GO" id="GO:0003677">
    <property type="term" value="F:DNA binding"/>
    <property type="evidence" value="ECO:0007669"/>
    <property type="project" value="InterPro"/>
</dbReference>
<feature type="domain" description="Resolvase/invertase-type recombinase catalytic" evidence="1">
    <location>
        <begin position="14"/>
        <end position="72"/>
    </location>
</feature>
<accession>A0A1G7DXA8</accession>
<organism evidence="2 3">
    <name type="scientific">Belnapia rosea</name>
    <dbReference type="NCBI Taxonomy" id="938405"/>
    <lineage>
        <taxon>Bacteria</taxon>
        <taxon>Pseudomonadati</taxon>
        <taxon>Pseudomonadota</taxon>
        <taxon>Alphaproteobacteria</taxon>
        <taxon>Acetobacterales</taxon>
        <taxon>Roseomonadaceae</taxon>
        <taxon>Belnapia</taxon>
    </lineage>
</organism>
<dbReference type="Proteomes" id="UP000198925">
    <property type="component" value="Unassembled WGS sequence"/>
</dbReference>
<dbReference type="GO" id="GO:0000150">
    <property type="term" value="F:DNA strand exchange activity"/>
    <property type="evidence" value="ECO:0007669"/>
    <property type="project" value="InterPro"/>
</dbReference>
<keyword evidence="3" id="KW-1185">Reference proteome</keyword>
<name>A0A1G7DXA8_9PROT</name>
<dbReference type="SUPFAM" id="SSF53041">
    <property type="entry name" value="Resolvase-like"/>
    <property type="match status" value="1"/>
</dbReference>
<dbReference type="EMBL" id="FMZX01000055">
    <property type="protein sequence ID" value="SDE56124.1"/>
    <property type="molecule type" value="Genomic_DNA"/>
</dbReference>
<dbReference type="Pfam" id="PF00239">
    <property type="entry name" value="Resolvase"/>
    <property type="match status" value="1"/>
</dbReference>
<sequence length="87" mass="9376">MRSALHHGAPKLAVDFYRVSADEQDHSGLGLKAQQASVRAFAAAQGWTLVAEHPDVANGKDAGRLGFQFALARRPQLMPSIHAVMVQ</sequence>
<gene>
    <name evidence="2" type="ORF">SAMN04487779_105514</name>
</gene>
<proteinExistence type="predicted"/>
<evidence type="ECO:0000259" key="1">
    <source>
        <dbReference type="Pfam" id="PF00239"/>
    </source>
</evidence>
<reference evidence="2 3" key="1">
    <citation type="submission" date="2016-10" db="EMBL/GenBank/DDBJ databases">
        <authorList>
            <person name="de Groot N.N."/>
        </authorList>
    </citation>
    <scope>NUCLEOTIDE SEQUENCE [LARGE SCALE GENOMIC DNA]</scope>
    <source>
        <strain evidence="2 3">CPCC 100156</strain>
    </source>
</reference>
<dbReference type="RefSeq" id="WP_090665379.1">
    <property type="nucleotide sequence ID" value="NZ_FMZX01000055.1"/>
</dbReference>
<dbReference type="InterPro" id="IPR006119">
    <property type="entry name" value="Resolv_N"/>
</dbReference>
<dbReference type="Gene3D" id="3.40.50.1390">
    <property type="entry name" value="Resolvase, N-terminal catalytic domain"/>
    <property type="match status" value="1"/>
</dbReference>